<dbReference type="AlphaFoldDB" id="A0A0C3C5D0"/>
<reference evidence="4 5" key="1">
    <citation type="submission" date="2014-04" db="EMBL/GenBank/DDBJ databases">
        <authorList>
            <consortium name="DOE Joint Genome Institute"/>
            <person name="Kuo A."/>
            <person name="Gay G."/>
            <person name="Dore J."/>
            <person name="Kohler A."/>
            <person name="Nagy L.G."/>
            <person name="Floudas D."/>
            <person name="Copeland A."/>
            <person name="Barry K.W."/>
            <person name="Cichocki N."/>
            <person name="Veneault-Fourrey C."/>
            <person name="LaButti K."/>
            <person name="Lindquist E.A."/>
            <person name="Lipzen A."/>
            <person name="Lundell T."/>
            <person name="Morin E."/>
            <person name="Murat C."/>
            <person name="Sun H."/>
            <person name="Tunlid A."/>
            <person name="Henrissat B."/>
            <person name="Grigoriev I.V."/>
            <person name="Hibbett D.S."/>
            <person name="Martin F."/>
            <person name="Nordberg H.P."/>
            <person name="Cantor M.N."/>
            <person name="Hua S.X."/>
        </authorList>
    </citation>
    <scope>NUCLEOTIDE SEQUENCE [LARGE SCALE GENOMIC DNA]</scope>
    <source>
        <strain evidence="5">h7</strain>
    </source>
</reference>
<dbReference type="GO" id="GO:0016616">
    <property type="term" value="F:oxidoreductase activity, acting on the CH-OH group of donors, NAD or NADP as acceptor"/>
    <property type="evidence" value="ECO:0007669"/>
    <property type="project" value="TreeGrafter"/>
</dbReference>
<dbReference type="OrthoDB" id="2735536at2759"/>
<dbReference type="STRING" id="686832.A0A0C3C5D0"/>
<evidence type="ECO:0000256" key="2">
    <source>
        <dbReference type="ARBA" id="ARBA00023445"/>
    </source>
</evidence>
<protein>
    <recommendedName>
        <fullName evidence="3">NAD-dependent epimerase/dehydratase domain-containing protein</fullName>
    </recommendedName>
</protein>
<name>A0A0C3C5D0_HEBCY</name>
<proteinExistence type="inferred from homology"/>
<reference evidence="5" key="2">
    <citation type="submission" date="2015-01" db="EMBL/GenBank/DDBJ databases">
        <title>Evolutionary Origins and Diversification of the Mycorrhizal Mutualists.</title>
        <authorList>
            <consortium name="DOE Joint Genome Institute"/>
            <consortium name="Mycorrhizal Genomics Consortium"/>
            <person name="Kohler A."/>
            <person name="Kuo A."/>
            <person name="Nagy L.G."/>
            <person name="Floudas D."/>
            <person name="Copeland A."/>
            <person name="Barry K.W."/>
            <person name="Cichocki N."/>
            <person name="Veneault-Fourrey C."/>
            <person name="LaButti K."/>
            <person name="Lindquist E.A."/>
            <person name="Lipzen A."/>
            <person name="Lundell T."/>
            <person name="Morin E."/>
            <person name="Murat C."/>
            <person name="Riley R."/>
            <person name="Ohm R."/>
            <person name="Sun H."/>
            <person name="Tunlid A."/>
            <person name="Henrissat B."/>
            <person name="Grigoriev I.V."/>
            <person name="Hibbett D.S."/>
            <person name="Martin F."/>
        </authorList>
    </citation>
    <scope>NUCLEOTIDE SEQUENCE [LARGE SCALE GENOMIC DNA]</scope>
    <source>
        <strain evidence="5">h7</strain>
    </source>
</reference>
<keyword evidence="1" id="KW-0560">Oxidoreductase</keyword>
<evidence type="ECO:0000313" key="5">
    <source>
        <dbReference type="Proteomes" id="UP000053424"/>
    </source>
</evidence>
<organism evidence="4 5">
    <name type="scientific">Hebeloma cylindrosporum</name>
    <dbReference type="NCBI Taxonomy" id="76867"/>
    <lineage>
        <taxon>Eukaryota</taxon>
        <taxon>Fungi</taxon>
        <taxon>Dikarya</taxon>
        <taxon>Basidiomycota</taxon>
        <taxon>Agaricomycotina</taxon>
        <taxon>Agaricomycetes</taxon>
        <taxon>Agaricomycetidae</taxon>
        <taxon>Agaricales</taxon>
        <taxon>Agaricineae</taxon>
        <taxon>Hymenogastraceae</taxon>
        <taxon>Hebeloma</taxon>
    </lineage>
</organism>
<dbReference type="PANTHER" id="PTHR10366">
    <property type="entry name" value="NAD DEPENDENT EPIMERASE/DEHYDRATASE"/>
    <property type="match status" value="1"/>
</dbReference>
<keyword evidence="5" id="KW-1185">Reference proteome</keyword>
<dbReference type="SUPFAM" id="SSF51735">
    <property type="entry name" value="NAD(P)-binding Rossmann-fold domains"/>
    <property type="match status" value="1"/>
</dbReference>
<evidence type="ECO:0000259" key="3">
    <source>
        <dbReference type="Pfam" id="PF01370"/>
    </source>
</evidence>
<dbReference type="InterPro" id="IPR036291">
    <property type="entry name" value="NAD(P)-bd_dom_sf"/>
</dbReference>
<dbReference type="HOGENOM" id="CLU_007383_9_2_1"/>
<accession>A0A0C3C5D0</accession>
<dbReference type="PANTHER" id="PTHR10366:SF564">
    <property type="entry name" value="STEROL-4-ALPHA-CARBOXYLATE 3-DEHYDROGENASE, DECARBOXYLATING"/>
    <property type="match status" value="1"/>
</dbReference>
<dbReference type="Gene3D" id="3.40.50.720">
    <property type="entry name" value="NAD(P)-binding Rossmann-like Domain"/>
    <property type="match status" value="1"/>
</dbReference>
<evidence type="ECO:0000256" key="1">
    <source>
        <dbReference type="ARBA" id="ARBA00023002"/>
    </source>
</evidence>
<comment type="similarity">
    <text evidence="2">Belongs to the NAD(P)-dependent epimerase/dehydratase family. Dihydroflavonol-4-reductase subfamily.</text>
</comment>
<gene>
    <name evidence="4" type="ORF">M413DRAFT_446968</name>
</gene>
<sequence>MSGKLVLVTGINGFIAGHTTEHLLEKGYRVRGTARGEKFQKLVDTVHRTGLEFVRIDDVATADFTEALKGVDVVLHMACPLAGKKGLDETFKTAIDGTINLARQAQKAGIRKIVATSSFGALISPSFDKVFGGYVLSESDWGQVSDDEFEQNKNNPYYIYFTAKARMEKALLEFGKAHPELDLITVVPGYVHGPYARTFPLPRSVAELGTNETIYQILQGGAVPPAPNWLVDVRDVAKGHILALEASNLPADKKRFIVNAGTYTWKEAAEHLKKSRPALRDHIQPLEQIGDLPAPSSHLDNTRSMELLGLADYISQENMLDDTVDDLLMLEKLWTGGN</sequence>
<dbReference type="EMBL" id="KN831785">
    <property type="protein sequence ID" value="KIM39464.1"/>
    <property type="molecule type" value="Genomic_DNA"/>
</dbReference>
<dbReference type="InterPro" id="IPR050425">
    <property type="entry name" value="NAD(P)_dehydrat-like"/>
</dbReference>
<dbReference type="Pfam" id="PF01370">
    <property type="entry name" value="Epimerase"/>
    <property type="match status" value="1"/>
</dbReference>
<dbReference type="Proteomes" id="UP000053424">
    <property type="component" value="Unassembled WGS sequence"/>
</dbReference>
<dbReference type="InterPro" id="IPR001509">
    <property type="entry name" value="Epimerase_deHydtase"/>
</dbReference>
<evidence type="ECO:0000313" key="4">
    <source>
        <dbReference type="EMBL" id="KIM39464.1"/>
    </source>
</evidence>
<feature type="domain" description="NAD-dependent epimerase/dehydratase" evidence="3">
    <location>
        <begin position="6"/>
        <end position="249"/>
    </location>
</feature>